<dbReference type="Proteomes" id="UP000275846">
    <property type="component" value="Unassembled WGS sequence"/>
</dbReference>
<dbReference type="GO" id="GO:0006508">
    <property type="term" value="P:proteolysis"/>
    <property type="evidence" value="ECO:0007669"/>
    <property type="project" value="InterPro"/>
</dbReference>
<dbReference type="AlphaFoldDB" id="A0A183TPL6"/>
<name>A0A183TPL6_SCHSO</name>
<feature type="compositionally biased region" description="Polar residues" evidence="1">
    <location>
        <begin position="1"/>
        <end position="14"/>
    </location>
</feature>
<sequence>MAMTTTTQPEGTSSKRVKRVSPKVNATNITDVSSPSRTFYICDIKSGRHFLIDTGAQISVIPPTPTDQRCPNHGLFLQAVNSSPIANFGSLDLSPGIDLAEMAAEPRRVGSPCEENVSGLQLQELPLTTGNGNILCDISTPSHDSCLPASIRRKVFYSLHKLSHPGIRATNKLVSDRFVWPGMYKELKAWTWACLGCQRSKAHRHFPQPWCKVQPRSSRHCGLLLSSLVWIVLPGGRKPSLCLLSLLQRWSKRFSVVGLPSLVPRSLS</sequence>
<dbReference type="OrthoDB" id="422540at2759"/>
<feature type="region of interest" description="Disordered" evidence="1">
    <location>
        <begin position="1"/>
        <end position="22"/>
    </location>
</feature>
<reference evidence="5" key="1">
    <citation type="submission" date="2016-06" db="UniProtKB">
        <authorList>
            <consortium name="WormBaseParasite"/>
        </authorList>
    </citation>
    <scope>IDENTIFICATION</scope>
</reference>
<protein>
    <submittedName>
        <fullName evidence="5">Integrase_H2C2 domain-containing protein</fullName>
    </submittedName>
</protein>
<dbReference type="Gene3D" id="1.10.340.70">
    <property type="match status" value="1"/>
</dbReference>
<gene>
    <name evidence="3" type="ORF">SSLN_LOCUS18414</name>
</gene>
<evidence type="ECO:0000313" key="5">
    <source>
        <dbReference type="WBParaSite" id="SSLN_0001910801-mRNA-1"/>
    </source>
</evidence>
<reference evidence="3 4" key="2">
    <citation type="submission" date="2018-11" db="EMBL/GenBank/DDBJ databases">
        <authorList>
            <consortium name="Pathogen Informatics"/>
        </authorList>
    </citation>
    <scope>NUCLEOTIDE SEQUENCE [LARGE SCALE GENOMIC DNA]</scope>
    <source>
        <strain evidence="3 4">NST_G2</strain>
    </source>
</reference>
<organism evidence="5">
    <name type="scientific">Schistocephalus solidus</name>
    <name type="common">Tapeworm</name>
    <dbReference type="NCBI Taxonomy" id="70667"/>
    <lineage>
        <taxon>Eukaryota</taxon>
        <taxon>Metazoa</taxon>
        <taxon>Spiralia</taxon>
        <taxon>Lophotrochozoa</taxon>
        <taxon>Platyhelminthes</taxon>
        <taxon>Cestoda</taxon>
        <taxon>Eucestoda</taxon>
        <taxon>Diphyllobothriidea</taxon>
        <taxon>Diphyllobothriidae</taxon>
        <taxon>Schistocephalus</taxon>
    </lineage>
</organism>
<dbReference type="Pfam" id="PF17921">
    <property type="entry name" value="Integrase_H2C2"/>
    <property type="match status" value="1"/>
</dbReference>
<evidence type="ECO:0000313" key="4">
    <source>
        <dbReference type="Proteomes" id="UP000275846"/>
    </source>
</evidence>
<dbReference type="InterPro" id="IPR001969">
    <property type="entry name" value="Aspartic_peptidase_AS"/>
</dbReference>
<evidence type="ECO:0000259" key="2">
    <source>
        <dbReference type="Pfam" id="PF17921"/>
    </source>
</evidence>
<proteinExistence type="predicted"/>
<dbReference type="WBParaSite" id="SSLN_0001910801-mRNA-1">
    <property type="protein sequence ID" value="SSLN_0001910801-mRNA-1"/>
    <property type="gene ID" value="SSLN_0001910801"/>
</dbReference>
<dbReference type="InterPro" id="IPR041588">
    <property type="entry name" value="Integrase_H2C2"/>
</dbReference>
<feature type="domain" description="Integrase zinc-binding" evidence="2">
    <location>
        <begin position="148"/>
        <end position="202"/>
    </location>
</feature>
<dbReference type="STRING" id="70667.A0A183TPL6"/>
<accession>A0A183TPL6</accession>
<evidence type="ECO:0000313" key="3">
    <source>
        <dbReference type="EMBL" id="VDM04800.1"/>
    </source>
</evidence>
<evidence type="ECO:0000256" key="1">
    <source>
        <dbReference type="SAM" id="MobiDB-lite"/>
    </source>
</evidence>
<keyword evidence="4" id="KW-1185">Reference proteome</keyword>
<dbReference type="EMBL" id="UYSU01044368">
    <property type="protein sequence ID" value="VDM04800.1"/>
    <property type="molecule type" value="Genomic_DNA"/>
</dbReference>
<dbReference type="PROSITE" id="PS00141">
    <property type="entry name" value="ASP_PROTEASE"/>
    <property type="match status" value="1"/>
</dbReference>
<dbReference type="GO" id="GO:0004190">
    <property type="term" value="F:aspartic-type endopeptidase activity"/>
    <property type="evidence" value="ECO:0007669"/>
    <property type="project" value="InterPro"/>
</dbReference>